<dbReference type="OrthoDB" id="9804366at2"/>
<dbReference type="PANTHER" id="PTHR43586:SF4">
    <property type="entry name" value="ISOPENICILLIN N EPIMERASE"/>
    <property type="match status" value="1"/>
</dbReference>
<evidence type="ECO:0000313" key="2">
    <source>
        <dbReference type="EMBL" id="BAS29127.1"/>
    </source>
</evidence>
<dbReference type="Gene3D" id="3.90.1150.10">
    <property type="entry name" value="Aspartate Aminotransferase, domain 1"/>
    <property type="match status" value="1"/>
</dbReference>
<evidence type="ECO:0000313" key="3">
    <source>
        <dbReference type="Proteomes" id="UP000065807"/>
    </source>
</evidence>
<keyword evidence="3" id="KW-1185">Reference proteome</keyword>
<dbReference type="InterPro" id="IPR000192">
    <property type="entry name" value="Aminotrans_V_dom"/>
</dbReference>
<reference evidence="3" key="1">
    <citation type="submission" date="2015-07" db="EMBL/GenBank/DDBJ databases">
        <title>Complete genome sequence and phylogenetic analysis of Limnochorda pilosa.</title>
        <authorList>
            <person name="Watanabe M."/>
            <person name="Kojima H."/>
            <person name="Fukui M."/>
        </authorList>
    </citation>
    <scope>NUCLEOTIDE SEQUENCE [LARGE SCALE GENOMIC DNA]</scope>
    <source>
        <strain evidence="3">HC45</strain>
    </source>
</reference>
<evidence type="ECO:0000259" key="1">
    <source>
        <dbReference type="Pfam" id="PF00266"/>
    </source>
</evidence>
<proteinExistence type="predicted"/>
<dbReference type="InterPro" id="IPR015421">
    <property type="entry name" value="PyrdxlP-dep_Trfase_major"/>
</dbReference>
<dbReference type="PATRIC" id="fig|1555112.3.peg.3348"/>
<gene>
    <name evidence="2" type="ORF">LIP_3314</name>
</gene>
<dbReference type="AlphaFoldDB" id="A0A0K2SQ38"/>
<name>A0A0K2SQ38_LIMPI</name>
<dbReference type="InterPro" id="IPR015424">
    <property type="entry name" value="PyrdxlP-dep_Trfase"/>
</dbReference>
<organism evidence="2 3">
    <name type="scientific">Limnochorda pilosa</name>
    <dbReference type="NCBI Taxonomy" id="1555112"/>
    <lineage>
        <taxon>Bacteria</taxon>
        <taxon>Bacillati</taxon>
        <taxon>Bacillota</taxon>
        <taxon>Limnochordia</taxon>
        <taxon>Limnochordales</taxon>
        <taxon>Limnochordaceae</taxon>
        <taxon>Limnochorda</taxon>
    </lineage>
</organism>
<dbReference type="RefSeq" id="WP_158509702.1">
    <property type="nucleotide sequence ID" value="NZ_AP014924.1"/>
</dbReference>
<dbReference type="KEGG" id="lpil:LIP_3314"/>
<dbReference type="GO" id="GO:0003824">
    <property type="term" value="F:catalytic activity"/>
    <property type="evidence" value="ECO:0007669"/>
    <property type="project" value="UniProtKB-ARBA"/>
</dbReference>
<dbReference type="InterPro" id="IPR015422">
    <property type="entry name" value="PyrdxlP-dep_Trfase_small"/>
</dbReference>
<protein>
    <submittedName>
        <fullName evidence="2">Cysteine desulfurase</fullName>
    </submittedName>
</protein>
<dbReference type="Pfam" id="PF00266">
    <property type="entry name" value="Aminotran_5"/>
    <property type="match status" value="1"/>
</dbReference>
<feature type="domain" description="Aminotransferase class V" evidence="1">
    <location>
        <begin position="24"/>
        <end position="379"/>
    </location>
</feature>
<accession>A0A0K2SQ38</accession>
<reference evidence="3" key="2">
    <citation type="journal article" date="2016" name="Int. J. Syst. Evol. Microbiol.">
        <title>Complete genome sequence and cell structure of Limnochorda pilosa, a Gram-negative spore-former within the phylum Firmicutes.</title>
        <authorList>
            <person name="Watanabe M."/>
            <person name="Kojima H."/>
            <person name="Fukui M."/>
        </authorList>
    </citation>
    <scope>NUCLEOTIDE SEQUENCE [LARGE SCALE GENOMIC DNA]</scope>
    <source>
        <strain evidence="3">HC45</strain>
    </source>
</reference>
<dbReference type="Gene3D" id="3.40.640.10">
    <property type="entry name" value="Type I PLP-dependent aspartate aminotransferase-like (Major domain)"/>
    <property type="match status" value="1"/>
</dbReference>
<dbReference type="Proteomes" id="UP000065807">
    <property type="component" value="Chromosome"/>
</dbReference>
<dbReference type="STRING" id="1555112.LIP_3314"/>
<sequence length="394" mass="42495">MEGWVEEVRNLLPVTRRSIYMNTGTSGPVPEPALRAEAESERYLSEAGPGSAEALRESGRRLEQVRNDLARFLGSTPDQLAFTQNTSHGMAAVVGGMVWRPGDEVVTSELEHASGLLPFGYLRDRLGVRVRVLRPRDGVRLTPDELREGLSTRTRLICMSHVSYATGARLPVEAAAELARAHGCRLLVDGAQAAGCLPEPLDGLGADFYAGPGQKWLMGPEGTGFLHFAPGAWAVAAPASIAWASVEHEESPAGPLTYRLKASARRFELATISLALFEGLRTATQILEGMGRRTIWERVAALTGRLKEGLAALRDVEVITPMEAERSAGLVAFRLRGLSAPEATRLLAERYQVIGRWVPRPEAVRLSVHFFNTESEVETVLGAVGELTAGAGGS</sequence>
<dbReference type="EMBL" id="AP014924">
    <property type="protein sequence ID" value="BAS29127.1"/>
    <property type="molecule type" value="Genomic_DNA"/>
</dbReference>
<dbReference type="PANTHER" id="PTHR43586">
    <property type="entry name" value="CYSTEINE DESULFURASE"/>
    <property type="match status" value="1"/>
</dbReference>
<dbReference type="SUPFAM" id="SSF53383">
    <property type="entry name" value="PLP-dependent transferases"/>
    <property type="match status" value="1"/>
</dbReference>